<proteinExistence type="predicted"/>
<sequence length="44" mass="5424">MREVILLILLKKKLRLHIPLNQMQVQFMVFMRKIWLTAEVKLPY</sequence>
<reference evidence="1" key="1">
    <citation type="journal article" date="2021" name="Proc. Natl. Acad. Sci. U.S.A.">
        <title>A Catalog of Tens of Thousands of Viruses from Human Metagenomes Reveals Hidden Associations with Chronic Diseases.</title>
        <authorList>
            <person name="Tisza M.J."/>
            <person name="Buck C.B."/>
        </authorList>
    </citation>
    <scope>NUCLEOTIDE SEQUENCE</scope>
    <source>
        <strain evidence="1">CtOkv13</strain>
    </source>
</reference>
<accession>A0A8S5M2R8</accession>
<dbReference type="EMBL" id="BK014805">
    <property type="protein sequence ID" value="DAD76609.1"/>
    <property type="molecule type" value="Genomic_DNA"/>
</dbReference>
<organism evidence="1">
    <name type="scientific">Siphoviridae sp. ctOkv13</name>
    <dbReference type="NCBI Taxonomy" id="2826314"/>
    <lineage>
        <taxon>Viruses</taxon>
        <taxon>Duplodnaviria</taxon>
        <taxon>Heunggongvirae</taxon>
        <taxon>Uroviricota</taxon>
        <taxon>Caudoviricetes</taxon>
    </lineage>
</organism>
<evidence type="ECO:0000313" key="1">
    <source>
        <dbReference type="EMBL" id="DAD76609.1"/>
    </source>
</evidence>
<protein>
    <submittedName>
        <fullName evidence="1">Uncharacterized protein</fullName>
    </submittedName>
</protein>
<name>A0A8S5M2R8_9CAUD</name>